<evidence type="ECO:0008006" key="4">
    <source>
        <dbReference type="Google" id="ProtNLM"/>
    </source>
</evidence>
<dbReference type="Proteomes" id="UP000176725">
    <property type="component" value="Unassembled WGS sequence"/>
</dbReference>
<organism evidence="2 3">
    <name type="scientific">Candidatus Woesebacteria bacterium RIFCSPLOWO2_01_FULL_39_25</name>
    <dbReference type="NCBI Taxonomy" id="1802521"/>
    <lineage>
        <taxon>Bacteria</taxon>
        <taxon>Candidatus Woeseibacteriota</taxon>
    </lineage>
</organism>
<feature type="transmembrane region" description="Helical" evidence="1">
    <location>
        <begin position="9"/>
        <end position="27"/>
    </location>
</feature>
<dbReference type="STRING" id="1802521.A2893_01645"/>
<keyword evidence="1" id="KW-0812">Transmembrane</keyword>
<feature type="transmembrane region" description="Helical" evidence="1">
    <location>
        <begin position="212"/>
        <end position="229"/>
    </location>
</feature>
<proteinExistence type="predicted"/>
<name>A0A1F8BN67_9BACT</name>
<feature type="transmembrane region" description="Helical" evidence="1">
    <location>
        <begin position="338"/>
        <end position="356"/>
    </location>
</feature>
<feature type="transmembrane region" description="Helical" evidence="1">
    <location>
        <begin position="415"/>
        <end position="432"/>
    </location>
</feature>
<feature type="transmembrane region" description="Helical" evidence="1">
    <location>
        <begin position="273"/>
        <end position="295"/>
    </location>
</feature>
<evidence type="ECO:0000313" key="3">
    <source>
        <dbReference type="Proteomes" id="UP000176725"/>
    </source>
</evidence>
<feature type="transmembrane region" description="Helical" evidence="1">
    <location>
        <begin position="241"/>
        <end position="267"/>
    </location>
</feature>
<accession>A0A1F8BN67</accession>
<gene>
    <name evidence="2" type="ORF">A2893_01645</name>
</gene>
<feature type="transmembrane region" description="Helical" evidence="1">
    <location>
        <begin position="77"/>
        <end position="95"/>
    </location>
</feature>
<dbReference type="AlphaFoldDB" id="A0A1F8BN67"/>
<comment type="caution">
    <text evidence="2">The sequence shown here is derived from an EMBL/GenBank/DDBJ whole genome shotgun (WGS) entry which is preliminary data.</text>
</comment>
<feature type="transmembrane region" description="Helical" evidence="1">
    <location>
        <begin position="141"/>
        <end position="159"/>
    </location>
</feature>
<dbReference type="EMBL" id="MGHH01000004">
    <property type="protein sequence ID" value="OGM65400.1"/>
    <property type="molecule type" value="Genomic_DNA"/>
</dbReference>
<evidence type="ECO:0000256" key="1">
    <source>
        <dbReference type="SAM" id="Phobius"/>
    </source>
</evidence>
<keyword evidence="1" id="KW-0472">Membrane</keyword>
<reference evidence="2 3" key="1">
    <citation type="journal article" date="2016" name="Nat. Commun.">
        <title>Thousands of microbial genomes shed light on interconnected biogeochemical processes in an aquifer system.</title>
        <authorList>
            <person name="Anantharaman K."/>
            <person name="Brown C.T."/>
            <person name="Hug L.A."/>
            <person name="Sharon I."/>
            <person name="Castelle C.J."/>
            <person name="Probst A.J."/>
            <person name="Thomas B.C."/>
            <person name="Singh A."/>
            <person name="Wilkins M.J."/>
            <person name="Karaoz U."/>
            <person name="Brodie E.L."/>
            <person name="Williams K.H."/>
            <person name="Hubbard S.S."/>
            <person name="Banfield J.F."/>
        </authorList>
    </citation>
    <scope>NUCLEOTIDE SEQUENCE [LARGE SCALE GENOMIC DNA]</scope>
</reference>
<evidence type="ECO:0000313" key="2">
    <source>
        <dbReference type="EMBL" id="OGM65400.1"/>
    </source>
</evidence>
<feature type="transmembrane region" description="Helical" evidence="1">
    <location>
        <begin position="166"/>
        <end position="186"/>
    </location>
</feature>
<feature type="transmembrane region" description="Helical" evidence="1">
    <location>
        <begin position="307"/>
        <end position="326"/>
    </location>
</feature>
<dbReference type="Pfam" id="PF26314">
    <property type="entry name" value="MptA_B_family"/>
    <property type="match status" value="1"/>
</dbReference>
<feature type="transmembrane region" description="Helical" evidence="1">
    <location>
        <begin position="391"/>
        <end position="408"/>
    </location>
</feature>
<sequence>MIAKLQKDVRFWAVIYFAFYFIFLFLYRIRSFGVDLSVSIIELYSKAIIIAWVGFGIFLQIVIFKNVNFSKAEFKQIIFYGIIFNIFLLPLLPLTSTDLFNYIARGRIISIYSENPYLVPYSLFQDDAFYFSLETVWSSNTLIYGPFFVVLSGFLTAIMKENLIATIYLFKLLFLVINIANSYLIYRITFSKKSTLLYAWNPFILYEFSLDAHNDSLLIFFVLLSLLIIRNTNITGKVLSFGLITLSFLIKLFSILFAPFYLIYLYYQQKKLALSYYVVFLSLLLGGTLIILFYYPFLESFYIFRRLFEVLDETTIFASPFVVFSYSILKKLGVFDYYYWGKLLSKFMFIALYILLIKRFYETKKKDFINFVNILIVVLGTFYLTALNWFMPWYLIFLISLMIIYFGLTDDYKYVYFIFGLSFLGIILNFPTSY</sequence>
<keyword evidence="1" id="KW-1133">Transmembrane helix</keyword>
<feature type="transmembrane region" description="Helical" evidence="1">
    <location>
        <begin position="47"/>
        <end position="65"/>
    </location>
</feature>
<protein>
    <recommendedName>
        <fullName evidence="4">Glycosyltransferase RgtA/B/C/D-like domain-containing protein</fullName>
    </recommendedName>
</protein>
<feature type="transmembrane region" description="Helical" evidence="1">
    <location>
        <begin position="368"/>
        <end position="385"/>
    </location>
</feature>